<sequence>MRNFVIISGCSGGGKSSILAELDRRGHATVPEPGRRIVEEETSSGGSALPWSDLGAFLRRALVLSREDVATATAQTGWVFFDRGLLDAASGLAKLTGEWPDLGDVRFHPKVFLTPPWPEIYVQDAARRHGLEQATEEYRRLLRDYPALGYQAVELPRMPVADRADLILRELESRM</sequence>
<comment type="caution">
    <text evidence="2">The sequence shown here is derived from an EMBL/GenBank/DDBJ whole genome shotgun (WGS) entry which is preliminary data.</text>
</comment>
<accession>A0ABW5QHG2</accession>
<proteinExistence type="predicted"/>
<dbReference type="EMBL" id="JBHUNP010000001">
    <property type="protein sequence ID" value="MFD2647060.1"/>
    <property type="molecule type" value="Genomic_DNA"/>
</dbReference>
<keyword evidence="3" id="KW-1185">Reference proteome</keyword>
<dbReference type="Gene3D" id="3.40.50.300">
    <property type="entry name" value="P-loop containing nucleotide triphosphate hydrolases"/>
    <property type="match status" value="1"/>
</dbReference>
<dbReference type="RefSeq" id="WP_386832101.1">
    <property type="nucleotide sequence ID" value="NZ_JBHUNP010000001.1"/>
</dbReference>
<name>A0ABW5QHG2_9HYPH</name>
<dbReference type="InterPro" id="IPR038727">
    <property type="entry name" value="NadR/Ttd14_AAA_dom"/>
</dbReference>
<reference evidence="3" key="1">
    <citation type="journal article" date="2019" name="Int. J. Syst. Evol. Microbiol.">
        <title>The Global Catalogue of Microorganisms (GCM) 10K type strain sequencing project: providing services to taxonomists for standard genome sequencing and annotation.</title>
        <authorList>
            <consortium name="The Broad Institute Genomics Platform"/>
            <consortium name="The Broad Institute Genome Sequencing Center for Infectious Disease"/>
            <person name="Wu L."/>
            <person name="Ma J."/>
        </authorList>
    </citation>
    <scope>NUCLEOTIDE SEQUENCE [LARGE SCALE GENOMIC DNA]</scope>
    <source>
        <strain evidence="3">CCM 7427</strain>
    </source>
</reference>
<gene>
    <name evidence="2" type="ORF">ACFSX5_04525</name>
</gene>
<organism evidence="2 3">
    <name type="scientific">Devosia albogilva</name>
    <dbReference type="NCBI Taxonomy" id="429726"/>
    <lineage>
        <taxon>Bacteria</taxon>
        <taxon>Pseudomonadati</taxon>
        <taxon>Pseudomonadota</taxon>
        <taxon>Alphaproteobacteria</taxon>
        <taxon>Hyphomicrobiales</taxon>
        <taxon>Devosiaceae</taxon>
        <taxon>Devosia</taxon>
    </lineage>
</organism>
<dbReference type="Pfam" id="PF13521">
    <property type="entry name" value="AAA_28"/>
    <property type="match status" value="1"/>
</dbReference>
<feature type="domain" description="NadR/Ttd14 AAA" evidence="1">
    <location>
        <begin position="5"/>
        <end position="163"/>
    </location>
</feature>
<evidence type="ECO:0000259" key="1">
    <source>
        <dbReference type="Pfam" id="PF13521"/>
    </source>
</evidence>
<dbReference type="Proteomes" id="UP001597521">
    <property type="component" value="Unassembled WGS sequence"/>
</dbReference>
<evidence type="ECO:0000313" key="2">
    <source>
        <dbReference type="EMBL" id="MFD2647060.1"/>
    </source>
</evidence>
<dbReference type="InterPro" id="IPR027417">
    <property type="entry name" value="P-loop_NTPase"/>
</dbReference>
<protein>
    <submittedName>
        <fullName evidence="2">AAA family ATPase</fullName>
    </submittedName>
</protein>
<dbReference type="SUPFAM" id="SSF52540">
    <property type="entry name" value="P-loop containing nucleoside triphosphate hydrolases"/>
    <property type="match status" value="1"/>
</dbReference>
<evidence type="ECO:0000313" key="3">
    <source>
        <dbReference type="Proteomes" id="UP001597521"/>
    </source>
</evidence>